<feature type="transmembrane region" description="Helical" evidence="5">
    <location>
        <begin position="25"/>
        <end position="44"/>
    </location>
</feature>
<evidence type="ECO:0000256" key="2">
    <source>
        <dbReference type="ARBA" id="ARBA00022692"/>
    </source>
</evidence>
<feature type="transmembrane region" description="Helical" evidence="5">
    <location>
        <begin position="446"/>
        <end position="467"/>
    </location>
</feature>
<feature type="transmembrane region" description="Helical" evidence="5">
    <location>
        <begin position="321"/>
        <end position="343"/>
    </location>
</feature>
<dbReference type="InterPro" id="IPR020846">
    <property type="entry name" value="MFS_dom"/>
</dbReference>
<evidence type="ECO:0000259" key="6">
    <source>
        <dbReference type="PROSITE" id="PS50850"/>
    </source>
</evidence>
<feature type="transmembrane region" description="Helical" evidence="5">
    <location>
        <begin position="103"/>
        <end position="120"/>
    </location>
</feature>
<feature type="transmembrane region" description="Helical" evidence="5">
    <location>
        <begin position="286"/>
        <end position="309"/>
    </location>
</feature>
<comment type="caution">
    <text evidence="7">The sequence shown here is derived from an EMBL/GenBank/DDBJ whole genome shotgun (WGS) entry which is preliminary data.</text>
</comment>
<name>A0ABT9P419_9ACTN</name>
<dbReference type="EMBL" id="JAUSQZ010000001">
    <property type="protein sequence ID" value="MDP9827423.1"/>
    <property type="molecule type" value="Genomic_DNA"/>
</dbReference>
<evidence type="ECO:0000256" key="1">
    <source>
        <dbReference type="ARBA" id="ARBA00004651"/>
    </source>
</evidence>
<feature type="transmembrane region" description="Helical" evidence="5">
    <location>
        <begin position="161"/>
        <end position="183"/>
    </location>
</feature>
<dbReference type="InterPro" id="IPR036259">
    <property type="entry name" value="MFS_trans_sf"/>
</dbReference>
<feature type="transmembrane region" description="Helical" evidence="5">
    <location>
        <begin position="73"/>
        <end position="91"/>
    </location>
</feature>
<keyword evidence="4 5" id="KW-0472">Membrane</keyword>
<feature type="transmembrane region" description="Helical" evidence="5">
    <location>
        <begin position="414"/>
        <end position="434"/>
    </location>
</feature>
<feature type="transmembrane region" description="Helical" evidence="5">
    <location>
        <begin position="382"/>
        <end position="402"/>
    </location>
</feature>
<feature type="transmembrane region" description="Helical" evidence="5">
    <location>
        <begin position="195"/>
        <end position="212"/>
    </location>
</feature>
<evidence type="ECO:0000313" key="8">
    <source>
        <dbReference type="Proteomes" id="UP001235712"/>
    </source>
</evidence>
<evidence type="ECO:0000256" key="5">
    <source>
        <dbReference type="SAM" id="Phobius"/>
    </source>
</evidence>
<dbReference type="PROSITE" id="PS50850">
    <property type="entry name" value="MFS"/>
    <property type="match status" value="1"/>
</dbReference>
<gene>
    <name evidence="7" type="ORF">J2S57_003172</name>
</gene>
<comment type="subcellular location">
    <subcellularLocation>
        <location evidence="1">Cell membrane</location>
        <topology evidence="1">Multi-pass membrane protein</topology>
    </subcellularLocation>
</comment>
<proteinExistence type="predicted"/>
<organism evidence="7 8">
    <name type="scientific">Kineosporia succinea</name>
    <dbReference type="NCBI Taxonomy" id="84632"/>
    <lineage>
        <taxon>Bacteria</taxon>
        <taxon>Bacillati</taxon>
        <taxon>Actinomycetota</taxon>
        <taxon>Actinomycetes</taxon>
        <taxon>Kineosporiales</taxon>
        <taxon>Kineosporiaceae</taxon>
        <taxon>Kineosporia</taxon>
    </lineage>
</organism>
<evidence type="ECO:0000313" key="7">
    <source>
        <dbReference type="EMBL" id="MDP9827423.1"/>
    </source>
</evidence>
<dbReference type="PANTHER" id="PTHR23508">
    <property type="entry name" value="CARBOXYLIC ACID TRANSPORTER PROTEIN HOMOLOG"/>
    <property type="match status" value="1"/>
</dbReference>
<feature type="domain" description="Major facilitator superfamily (MFS) profile" evidence="6">
    <location>
        <begin position="34"/>
        <end position="472"/>
    </location>
</feature>
<accession>A0ABT9P419</accession>
<dbReference type="Pfam" id="PF00083">
    <property type="entry name" value="Sugar_tr"/>
    <property type="match status" value="1"/>
</dbReference>
<evidence type="ECO:0000256" key="4">
    <source>
        <dbReference type="ARBA" id="ARBA00023136"/>
    </source>
</evidence>
<dbReference type="RefSeq" id="WP_307243435.1">
    <property type="nucleotide sequence ID" value="NZ_JAUSQZ010000001.1"/>
</dbReference>
<dbReference type="PANTHER" id="PTHR23508:SF10">
    <property type="entry name" value="CARBOXYLIC ACID TRANSPORTER PROTEIN HOMOLOG"/>
    <property type="match status" value="1"/>
</dbReference>
<feature type="transmembrane region" description="Helical" evidence="5">
    <location>
        <begin position="126"/>
        <end position="149"/>
    </location>
</feature>
<reference evidence="7 8" key="1">
    <citation type="submission" date="2023-07" db="EMBL/GenBank/DDBJ databases">
        <title>Sequencing the genomes of 1000 actinobacteria strains.</title>
        <authorList>
            <person name="Klenk H.-P."/>
        </authorList>
    </citation>
    <scope>NUCLEOTIDE SEQUENCE [LARGE SCALE GENOMIC DNA]</scope>
    <source>
        <strain evidence="7 8">DSM 44388</strain>
    </source>
</reference>
<dbReference type="CDD" id="cd17316">
    <property type="entry name" value="MFS_SV2_like"/>
    <property type="match status" value="1"/>
</dbReference>
<dbReference type="Proteomes" id="UP001235712">
    <property type="component" value="Unassembled WGS sequence"/>
</dbReference>
<sequence length="491" mass="52946">MTTTPHEQGNGRVLRSNLPARLDRLPWSSWHITVLIGLGTVWILDGLEVTIVGALGDRLTEAGSGLELSAGQIGQAAAIYVAGACLGALFFGQLTEKYGRRKLFMVTLGLYLVATVLTAFSMNVWFFFACRFFTGAGIGGEYAAINSAIDELMPARLRGRIDLMVNGSYWLGAAVGAALTLVLLDTDIFPADVGWRLAFGLGAVLGLVILLVRRNVPESPRWMTIHGEHEEAEKVVGEIEHIVEHQDKLHLEPVPDSRAIDIHERGPVRVFEIIRTMLRDYPQRSALGLGLFVGQAFLYNAVFFTQGLVLTTFFDIGSGTAGLYIIPLALGNFLGPILLGPLFDTVGRRVMITLSYVLSSFFLVLTGVLFQNEVFGATTLTIAWSVVFFFASAGASAAYLTVSEIFPMETRAMAIAFFYAVGTGLGGIIGPLLFGKLVETERFGAVAGGYYLGAGLMFAAGVLEWFIGVDAENRNLEDIAAPLSAKAASNQ</sequence>
<dbReference type="InterPro" id="IPR005828">
    <property type="entry name" value="MFS_sugar_transport-like"/>
</dbReference>
<protein>
    <submittedName>
        <fullName evidence="7">MFS family permease</fullName>
    </submittedName>
</protein>
<keyword evidence="2 5" id="KW-0812">Transmembrane</keyword>
<evidence type="ECO:0000256" key="3">
    <source>
        <dbReference type="ARBA" id="ARBA00022989"/>
    </source>
</evidence>
<dbReference type="Gene3D" id="1.20.1250.20">
    <property type="entry name" value="MFS general substrate transporter like domains"/>
    <property type="match status" value="1"/>
</dbReference>
<dbReference type="SUPFAM" id="SSF103473">
    <property type="entry name" value="MFS general substrate transporter"/>
    <property type="match status" value="1"/>
</dbReference>
<feature type="transmembrane region" description="Helical" evidence="5">
    <location>
        <begin position="350"/>
        <end position="370"/>
    </location>
</feature>
<keyword evidence="8" id="KW-1185">Reference proteome</keyword>
<keyword evidence="3 5" id="KW-1133">Transmembrane helix</keyword>